<dbReference type="RefSeq" id="XP_024582278.1">
    <property type="nucleotide sequence ID" value="XM_024716706.1"/>
</dbReference>
<evidence type="ECO:0000313" key="2">
    <source>
        <dbReference type="Proteomes" id="UP000054928"/>
    </source>
</evidence>
<proteinExistence type="predicted"/>
<accession>A0A0P1AU75</accession>
<protein>
    <submittedName>
        <fullName evidence="1">Uncharacterized protein</fullName>
    </submittedName>
</protein>
<organism evidence="1 2">
    <name type="scientific">Plasmopara halstedii</name>
    <name type="common">Downy mildew of sunflower</name>
    <dbReference type="NCBI Taxonomy" id="4781"/>
    <lineage>
        <taxon>Eukaryota</taxon>
        <taxon>Sar</taxon>
        <taxon>Stramenopiles</taxon>
        <taxon>Oomycota</taxon>
        <taxon>Peronosporomycetes</taxon>
        <taxon>Peronosporales</taxon>
        <taxon>Peronosporaceae</taxon>
        <taxon>Plasmopara</taxon>
    </lineage>
</organism>
<dbReference type="EMBL" id="CCYD01001863">
    <property type="protein sequence ID" value="CEG45909.1"/>
    <property type="molecule type" value="Genomic_DNA"/>
</dbReference>
<dbReference type="OMA" id="GCLRDWH"/>
<dbReference type="OrthoDB" id="164504at2759"/>
<reference evidence="2" key="1">
    <citation type="submission" date="2014-09" db="EMBL/GenBank/DDBJ databases">
        <authorList>
            <person name="Sharma Rahul"/>
            <person name="Thines Marco"/>
        </authorList>
    </citation>
    <scope>NUCLEOTIDE SEQUENCE [LARGE SCALE GENOMIC DNA]</scope>
</reference>
<keyword evidence="2" id="KW-1185">Reference proteome</keyword>
<evidence type="ECO:0000313" key="1">
    <source>
        <dbReference type="EMBL" id="CEG45909.1"/>
    </source>
</evidence>
<sequence length="295" mass="33761">MSPLKKAKRESYTDHSSLSDIVALLPSSLSLFLSPEDALNLLEHCSVSVSQDVRDAIATQGLKTFYNRDKVHFGKGCLRDWHRLVPLKTAGGHRDRCGCGRNVSPFDLHLPRQLNARHHLLEAMCLVYNGIQPYCFQVLQLDRSFERRQYGVFQPVIFSLAAACEDQSLKTIGKPLSPINVKDVTELKCLMDRLELNFGSRFFDTLDPNGRSASIVEAHWNNIHVDLASDTTLCHFCATNTNSMIEGPLNPQFREAEYEFLMRQHCRDVYQPLKKFMWGIVWHVPDRYSYTARLD</sequence>
<name>A0A0P1AU75_PLAHL</name>
<dbReference type="GeneID" id="36397298"/>
<dbReference type="Proteomes" id="UP000054928">
    <property type="component" value="Unassembled WGS sequence"/>
</dbReference>
<dbReference type="AlphaFoldDB" id="A0A0P1AU75"/>